<dbReference type="PROSITE" id="PS00198">
    <property type="entry name" value="4FE4S_FER_1"/>
    <property type="match status" value="1"/>
</dbReference>
<gene>
    <name evidence="6" type="ORF">F8C90_00165</name>
</gene>
<dbReference type="InterPro" id="IPR017896">
    <property type="entry name" value="4Fe4S_Fe-S-bd"/>
</dbReference>
<proteinExistence type="predicted"/>
<evidence type="ECO:0000313" key="6">
    <source>
        <dbReference type="EMBL" id="KAB1642842.1"/>
    </source>
</evidence>
<dbReference type="InterPro" id="IPR017900">
    <property type="entry name" value="4Fe4S_Fe_S_CS"/>
</dbReference>
<keyword evidence="3" id="KW-0408">Iron</keyword>
<evidence type="ECO:0000259" key="5">
    <source>
        <dbReference type="PROSITE" id="PS51379"/>
    </source>
</evidence>
<reference evidence="6 7" key="1">
    <citation type="submission" date="2019-09" db="EMBL/GenBank/DDBJ databases">
        <title>Whole genome shotgun sequencing (WGS) of Ellagibacter isourolithinifaciens DSM 104140(T) and Adlercreutzia muris DSM 29508(T).</title>
        <authorList>
            <person name="Stoll D.A."/>
            <person name="Danylec N."/>
            <person name="Huch M."/>
        </authorList>
    </citation>
    <scope>NUCLEOTIDE SEQUENCE [LARGE SCALE GENOMIC DNA]</scope>
    <source>
        <strain evidence="6 7">DSM 104140</strain>
    </source>
</reference>
<evidence type="ECO:0000256" key="3">
    <source>
        <dbReference type="ARBA" id="ARBA00023004"/>
    </source>
</evidence>
<keyword evidence="2" id="KW-0479">Metal-binding</keyword>
<dbReference type="Proteomes" id="UP000468668">
    <property type="component" value="Unassembled WGS sequence"/>
</dbReference>
<protein>
    <submittedName>
        <fullName evidence="6">4Fe-4S ferredoxin</fullName>
    </submittedName>
</protein>
<evidence type="ECO:0000313" key="7">
    <source>
        <dbReference type="Proteomes" id="UP000468668"/>
    </source>
</evidence>
<dbReference type="InterPro" id="IPR050572">
    <property type="entry name" value="Fe-S_Ferredoxin"/>
</dbReference>
<dbReference type="GeneID" id="98656813"/>
<organism evidence="6 7">
    <name type="scientific">Ellagibacter isourolithinifaciens</name>
    <dbReference type="NCBI Taxonomy" id="2137581"/>
    <lineage>
        <taxon>Bacteria</taxon>
        <taxon>Bacillati</taxon>
        <taxon>Actinomycetota</taxon>
        <taxon>Coriobacteriia</taxon>
        <taxon>Eggerthellales</taxon>
        <taxon>Eggerthellaceae</taxon>
        <taxon>Ellagibacter</taxon>
    </lineage>
</organism>
<dbReference type="OrthoDB" id="9672at2"/>
<dbReference type="EMBL" id="WAJR01000001">
    <property type="protein sequence ID" value="KAB1642842.1"/>
    <property type="molecule type" value="Genomic_DNA"/>
</dbReference>
<comment type="caution">
    <text evidence="6">The sequence shown here is derived from an EMBL/GenBank/DDBJ whole genome shotgun (WGS) entry which is preliminary data.</text>
</comment>
<dbReference type="GO" id="GO:0051539">
    <property type="term" value="F:4 iron, 4 sulfur cluster binding"/>
    <property type="evidence" value="ECO:0007669"/>
    <property type="project" value="UniProtKB-KW"/>
</dbReference>
<feature type="domain" description="4Fe-4S ferredoxin-type" evidence="5">
    <location>
        <begin position="308"/>
        <end position="337"/>
    </location>
</feature>
<keyword evidence="4" id="KW-0411">Iron-sulfur</keyword>
<dbReference type="PANTHER" id="PTHR43687">
    <property type="entry name" value="ADENYLYLSULFATE REDUCTASE, BETA SUBUNIT"/>
    <property type="match status" value="1"/>
</dbReference>
<dbReference type="PROSITE" id="PS51379">
    <property type="entry name" value="4FE4S_FER_2"/>
    <property type="match status" value="3"/>
</dbReference>
<dbReference type="SUPFAM" id="SSF54862">
    <property type="entry name" value="4Fe-4S ferredoxins"/>
    <property type="match status" value="2"/>
</dbReference>
<accession>A0A6N6NP99</accession>
<keyword evidence="7" id="KW-1185">Reference proteome</keyword>
<sequence length="380" mass="40139">MGTNSDTEQGARDAQSAASAPSTLRVALGAPRKVLFLRDFCTRPQGSSCMKCIEACPKGAIAIANASAAVDAHACTKCGICVGACDGFAIPGASIEAVFSQMRKIALMGEKVILTCSYLLPSSFTPADNVIVLPCLAMLPPELWTCALALGIDLAVAVIFEECEACKRTNSQGLERFSRAIEQAEDATECTVAFTGDVPEAQVALTLMQTLGDASGKDRREALLDLKDQAEDIASGAYRMKRNESLRAFHEQRDHMLADERIGGAVGTPEQNAYAEGGMTRCTLSPRQRMLLEAADVSDAVAVRKRVMLSATDASLCDNSLACAKSCPTGARRPSPTDGQLVFEARLCIGCGLCTNACPQGAASLREAYAGELLPQPDDE</sequence>
<dbReference type="AlphaFoldDB" id="A0A6N6NP99"/>
<feature type="domain" description="4Fe-4S ferredoxin-type" evidence="5">
    <location>
        <begin position="339"/>
        <end position="368"/>
    </location>
</feature>
<evidence type="ECO:0000256" key="2">
    <source>
        <dbReference type="ARBA" id="ARBA00022723"/>
    </source>
</evidence>
<evidence type="ECO:0000256" key="1">
    <source>
        <dbReference type="ARBA" id="ARBA00022485"/>
    </source>
</evidence>
<feature type="domain" description="4Fe-4S ferredoxin-type" evidence="5">
    <location>
        <begin position="66"/>
        <end position="95"/>
    </location>
</feature>
<evidence type="ECO:0000256" key="4">
    <source>
        <dbReference type="ARBA" id="ARBA00023014"/>
    </source>
</evidence>
<dbReference type="PANTHER" id="PTHR43687:SF1">
    <property type="entry name" value="FERREDOXIN III"/>
    <property type="match status" value="1"/>
</dbReference>
<dbReference type="Gene3D" id="3.30.70.20">
    <property type="match status" value="2"/>
</dbReference>
<dbReference type="Pfam" id="PF13187">
    <property type="entry name" value="Fer4_9"/>
    <property type="match status" value="1"/>
</dbReference>
<keyword evidence="1" id="KW-0004">4Fe-4S</keyword>
<dbReference type="GO" id="GO:0046872">
    <property type="term" value="F:metal ion binding"/>
    <property type="evidence" value="ECO:0007669"/>
    <property type="project" value="UniProtKB-KW"/>
</dbReference>
<name>A0A6N6NP99_9ACTN</name>
<dbReference type="RefSeq" id="WP_158048427.1">
    <property type="nucleotide sequence ID" value="NZ_WAJR01000001.1"/>
</dbReference>